<dbReference type="PROSITE" id="PS01063">
    <property type="entry name" value="SIGMA70_ECF"/>
    <property type="match status" value="1"/>
</dbReference>
<feature type="domain" description="RNA polymerase sigma-70 region 2" evidence="7">
    <location>
        <begin position="25"/>
        <end position="93"/>
    </location>
</feature>
<dbReference type="Gene3D" id="1.10.1740.10">
    <property type="match status" value="1"/>
</dbReference>
<dbReference type="PANTHER" id="PTHR43133">
    <property type="entry name" value="RNA POLYMERASE ECF-TYPE SIGMA FACTO"/>
    <property type="match status" value="1"/>
</dbReference>
<evidence type="ECO:0000313" key="9">
    <source>
        <dbReference type="EMBL" id="TXK05815.1"/>
    </source>
</evidence>
<dbReference type="GO" id="GO:0016987">
    <property type="term" value="F:sigma factor activity"/>
    <property type="evidence" value="ECO:0007669"/>
    <property type="project" value="UniProtKB-KW"/>
</dbReference>
<dbReference type="InterPro" id="IPR013324">
    <property type="entry name" value="RNA_pol_sigma_r3/r4-like"/>
</dbReference>
<evidence type="ECO:0000256" key="6">
    <source>
        <dbReference type="RuleBase" id="RU000716"/>
    </source>
</evidence>
<dbReference type="EMBL" id="VRSW01000001">
    <property type="protein sequence ID" value="TXK05815.1"/>
    <property type="molecule type" value="Genomic_DNA"/>
</dbReference>
<protein>
    <recommendedName>
        <fullName evidence="6">RNA polymerase sigma factor</fullName>
    </recommendedName>
</protein>
<dbReference type="InterPro" id="IPR039425">
    <property type="entry name" value="RNA_pol_sigma-70-like"/>
</dbReference>
<keyword evidence="5 6" id="KW-0804">Transcription</keyword>
<dbReference type="SUPFAM" id="SSF88946">
    <property type="entry name" value="Sigma2 domain of RNA polymerase sigma factors"/>
    <property type="match status" value="1"/>
</dbReference>
<dbReference type="InterPro" id="IPR013325">
    <property type="entry name" value="RNA_pol_sigma_r2"/>
</dbReference>
<evidence type="ECO:0000256" key="3">
    <source>
        <dbReference type="ARBA" id="ARBA00023082"/>
    </source>
</evidence>
<dbReference type="InterPro" id="IPR036388">
    <property type="entry name" value="WH-like_DNA-bd_sf"/>
</dbReference>
<dbReference type="GO" id="GO:0006950">
    <property type="term" value="P:response to stress"/>
    <property type="evidence" value="ECO:0007669"/>
    <property type="project" value="UniProtKB-ARBA"/>
</dbReference>
<evidence type="ECO:0000256" key="2">
    <source>
        <dbReference type="ARBA" id="ARBA00023015"/>
    </source>
</evidence>
<comment type="caution">
    <text evidence="9">The sequence shown here is derived from an EMBL/GenBank/DDBJ whole genome shotgun (WGS) entry which is preliminary data.</text>
</comment>
<keyword evidence="4 6" id="KW-0238">DNA-binding</keyword>
<dbReference type="GO" id="GO:0003677">
    <property type="term" value="F:DNA binding"/>
    <property type="evidence" value="ECO:0007669"/>
    <property type="project" value="UniProtKB-KW"/>
</dbReference>
<dbReference type="InterPro" id="IPR014284">
    <property type="entry name" value="RNA_pol_sigma-70_dom"/>
</dbReference>
<dbReference type="InterPro" id="IPR013249">
    <property type="entry name" value="RNA_pol_sigma70_r4_t2"/>
</dbReference>
<keyword evidence="3 6" id="KW-0731">Sigma factor</keyword>
<dbReference type="OrthoDB" id="5243766at2"/>
<reference evidence="9 10" key="1">
    <citation type="submission" date="2019-08" db="EMBL/GenBank/DDBJ databases">
        <authorList>
            <person name="Dong K."/>
        </authorList>
    </citation>
    <scope>NUCLEOTIDE SEQUENCE [LARGE SCALE GENOMIC DNA]</scope>
    <source>
        <strain evidence="9 10">M4-8</strain>
    </source>
</reference>
<evidence type="ECO:0000256" key="4">
    <source>
        <dbReference type="ARBA" id="ARBA00023125"/>
    </source>
</evidence>
<dbReference type="GO" id="GO:0006352">
    <property type="term" value="P:DNA-templated transcription initiation"/>
    <property type="evidence" value="ECO:0007669"/>
    <property type="project" value="InterPro"/>
</dbReference>
<dbReference type="SUPFAM" id="SSF88659">
    <property type="entry name" value="Sigma3 and sigma4 domains of RNA polymerase sigma factors"/>
    <property type="match status" value="1"/>
</dbReference>
<dbReference type="Pfam" id="PF08281">
    <property type="entry name" value="Sigma70_r4_2"/>
    <property type="match status" value="1"/>
</dbReference>
<gene>
    <name evidence="9" type="ORF">FVP60_02170</name>
</gene>
<keyword evidence="2 6" id="KW-0805">Transcription regulation</keyword>
<comment type="similarity">
    <text evidence="1 6">Belongs to the sigma-70 factor family. ECF subfamily.</text>
</comment>
<name>A0A5C8HPA5_9MICO</name>
<evidence type="ECO:0000259" key="7">
    <source>
        <dbReference type="Pfam" id="PF04542"/>
    </source>
</evidence>
<evidence type="ECO:0000256" key="5">
    <source>
        <dbReference type="ARBA" id="ARBA00023163"/>
    </source>
</evidence>
<dbReference type="Gene3D" id="1.10.10.10">
    <property type="entry name" value="Winged helix-like DNA-binding domain superfamily/Winged helix DNA-binding domain"/>
    <property type="match status" value="1"/>
</dbReference>
<dbReference type="RefSeq" id="WP_147824625.1">
    <property type="nucleotide sequence ID" value="NZ_BAAARG010000001.1"/>
</dbReference>
<keyword evidence="10" id="KW-1185">Reference proteome</keyword>
<feature type="domain" description="RNA polymerase sigma factor 70 region 4 type 2" evidence="8">
    <location>
        <begin position="124"/>
        <end position="175"/>
    </location>
</feature>
<evidence type="ECO:0000259" key="8">
    <source>
        <dbReference type="Pfam" id="PF08281"/>
    </source>
</evidence>
<dbReference type="AlphaFoldDB" id="A0A5C8HPA5"/>
<sequence>MDTTTTDADLVARAAGGGEYAFRVLYQRHVRPVYWIAYGLLHNSADAEDIAQETFVVAWKKLPGFVLEGESLLPWLATICRYQASNRLRSQRREEAHRTGEADETTPSTINVEDQVISRDYAETILKELATLSELDREIFRLCATEGYAYAAAAEELKVTSGTVRNRLSRIRTRLRTAVSESEVS</sequence>
<evidence type="ECO:0000256" key="1">
    <source>
        <dbReference type="ARBA" id="ARBA00010641"/>
    </source>
</evidence>
<proteinExistence type="inferred from homology"/>
<dbReference type="Proteomes" id="UP000321196">
    <property type="component" value="Unassembled WGS sequence"/>
</dbReference>
<dbReference type="InterPro" id="IPR007627">
    <property type="entry name" value="RNA_pol_sigma70_r2"/>
</dbReference>
<dbReference type="NCBIfam" id="TIGR02937">
    <property type="entry name" value="sigma70-ECF"/>
    <property type="match status" value="1"/>
</dbReference>
<organism evidence="9 10">
    <name type="scientific">Microbacterium mitrae</name>
    <dbReference type="NCBI Taxonomy" id="664640"/>
    <lineage>
        <taxon>Bacteria</taxon>
        <taxon>Bacillati</taxon>
        <taxon>Actinomycetota</taxon>
        <taxon>Actinomycetes</taxon>
        <taxon>Micrococcales</taxon>
        <taxon>Microbacteriaceae</taxon>
        <taxon>Microbacterium</taxon>
    </lineage>
</organism>
<dbReference type="InterPro" id="IPR000838">
    <property type="entry name" value="RNA_pol_sigma70_ECF_CS"/>
</dbReference>
<evidence type="ECO:0000313" key="10">
    <source>
        <dbReference type="Proteomes" id="UP000321196"/>
    </source>
</evidence>
<dbReference type="PANTHER" id="PTHR43133:SF25">
    <property type="entry name" value="RNA POLYMERASE SIGMA FACTOR RFAY-RELATED"/>
    <property type="match status" value="1"/>
</dbReference>
<accession>A0A5C8HPA5</accession>
<dbReference type="Pfam" id="PF04542">
    <property type="entry name" value="Sigma70_r2"/>
    <property type="match status" value="1"/>
</dbReference>